<sequence length="334" mass="38490">MIHQLNISIKNGKEACSKKTLNWFSKDSLTVEGQSMKIAYLILAHNTPNHLQRLIKSLSTESCEIFIHLDKKAKKKEFSGIQDKNVHFTENRLSVFWGDFSQVEAILVLLKTAFVNKVKFDRFVLISGSDYPIRSAVRIEQYFKDNKEKEFINLVRMPSDEFGKPISRLTTYRLRPSDGTAINLFKKCLMQIGLLPRNRNYKKYFGDLVPYGGSSWWALTRESVDYIHQFIHENPHIVDFFKNTKCPDEAFFQTILGNSHFKQMITGNLTYTDWSSGGSSPVNISEKHLGIFKSTLSIPTDDAFGYREILFARKFTDDSARLVSVLDNQINEMN</sequence>
<evidence type="ECO:0000256" key="9">
    <source>
        <dbReference type="ARBA" id="ARBA00022989"/>
    </source>
</evidence>
<dbReference type="InterPro" id="IPR043538">
    <property type="entry name" value="XYLT"/>
</dbReference>
<accession>A0A844I0R5</accession>
<dbReference type="AlphaFoldDB" id="A0A844I0R5"/>
<evidence type="ECO:0000256" key="8">
    <source>
        <dbReference type="ARBA" id="ARBA00022968"/>
    </source>
</evidence>
<evidence type="ECO:0000256" key="3">
    <source>
        <dbReference type="ARBA" id="ARBA00022676"/>
    </source>
</evidence>
<evidence type="ECO:0000256" key="7">
    <source>
        <dbReference type="ARBA" id="ARBA00022824"/>
    </source>
</evidence>
<keyword evidence="6" id="KW-0479">Metal-binding</keyword>
<dbReference type="InterPro" id="IPR003406">
    <property type="entry name" value="Glyco_trans_14"/>
</dbReference>
<evidence type="ECO:0000256" key="6">
    <source>
        <dbReference type="ARBA" id="ARBA00022723"/>
    </source>
</evidence>
<dbReference type="PANTHER" id="PTHR46025">
    <property type="entry name" value="XYLOSYLTRANSFERASE OXT"/>
    <property type="match status" value="1"/>
</dbReference>
<dbReference type="EMBL" id="VENC01000008">
    <property type="protein sequence ID" value="MTI98611.1"/>
    <property type="molecule type" value="Genomic_DNA"/>
</dbReference>
<evidence type="ECO:0000256" key="12">
    <source>
        <dbReference type="ARBA" id="ARBA00023157"/>
    </source>
</evidence>
<keyword evidence="10" id="KW-0333">Golgi apparatus</keyword>
<dbReference type="PANTHER" id="PTHR46025:SF3">
    <property type="entry name" value="XYLOSYLTRANSFERASE OXT"/>
    <property type="match status" value="1"/>
</dbReference>
<comment type="subcellular location">
    <subcellularLocation>
        <location evidence="2">Endoplasmic reticulum membrane</location>
        <topology evidence="2">Single-pass type II membrane protein</topology>
    </subcellularLocation>
    <subcellularLocation>
        <location evidence="1">Golgi apparatus membrane</location>
        <topology evidence="1">Single-pass type II membrane protein</topology>
    </subcellularLocation>
</comment>
<reference evidence="15 16" key="1">
    <citation type="submission" date="2019-06" db="EMBL/GenBank/DDBJ databases">
        <title>Enrichment of Autotrophic Halophilic Microorganisms from Red Sea Brine Pool Using Microbial Electrosynthesis System.</title>
        <authorList>
            <person name="Alqahtani M.F."/>
            <person name="Bajracharya S."/>
            <person name="Katuri K.P."/>
            <person name="Ali M."/>
            <person name="Saikaly P.E."/>
        </authorList>
    </citation>
    <scope>NUCLEOTIDE SEQUENCE [LARGE SCALE GENOMIC DNA]</scope>
    <source>
        <strain evidence="15">MES15</strain>
    </source>
</reference>
<keyword evidence="5" id="KW-0812">Transmembrane</keyword>
<keyword evidence="11" id="KW-0472">Membrane</keyword>
<evidence type="ECO:0000256" key="14">
    <source>
        <dbReference type="ARBA" id="ARBA00042865"/>
    </source>
</evidence>
<keyword evidence="3 15" id="KW-0328">Glycosyltransferase</keyword>
<dbReference type="Proteomes" id="UP000431462">
    <property type="component" value="Unassembled WGS sequence"/>
</dbReference>
<evidence type="ECO:0000256" key="11">
    <source>
        <dbReference type="ARBA" id="ARBA00023136"/>
    </source>
</evidence>
<evidence type="ECO:0000256" key="5">
    <source>
        <dbReference type="ARBA" id="ARBA00022692"/>
    </source>
</evidence>
<dbReference type="GO" id="GO:0046872">
    <property type="term" value="F:metal ion binding"/>
    <property type="evidence" value="ECO:0007669"/>
    <property type="project" value="UniProtKB-KW"/>
</dbReference>
<keyword evidence="7" id="KW-0256">Endoplasmic reticulum</keyword>
<evidence type="ECO:0000313" key="16">
    <source>
        <dbReference type="Proteomes" id="UP000431462"/>
    </source>
</evidence>
<dbReference type="Pfam" id="PF02485">
    <property type="entry name" value="Branch"/>
    <property type="match status" value="1"/>
</dbReference>
<evidence type="ECO:0000256" key="10">
    <source>
        <dbReference type="ARBA" id="ARBA00023034"/>
    </source>
</evidence>
<dbReference type="GO" id="GO:0030158">
    <property type="term" value="F:protein xylosyltransferase activity"/>
    <property type="evidence" value="ECO:0007669"/>
    <property type="project" value="InterPro"/>
</dbReference>
<evidence type="ECO:0000256" key="1">
    <source>
        <dbReference type="ARBA" id="ARBA00004323"/>
    </source>
</evidence>
<gene>
    <name evidence="15" type="ORF">FH752_08320</name>
</gene>
<keyword evidence="13" id="KW-0325">Glycoprotein</keyword>
<protein>
    <recommendedName>
        <fullName evidence="14">Peptide O-xylosyltransferase</fullName>
    </recommendedName>
</protein>
<keyword evidence="9" id="KW-1133">Transmembrane helix</keyword>
<dbReference type="GO" id="GO:0050650">
    <property type="term" value="P:chondroitin sulfate proteoglycan biosynthetic process"/>
    <property type="evidence" value="ECO:0007669"/>
    <property type="project" value="TreeGrafter"/>
</dbReference>
<organism evidence="15 16">
    <name type="scientific">Marinobacter adhaerens</name>
    <dbReference type="NCBI Taxonomy" id="1033846"/>
    <lineage>
        <taxon>Bacteria</taxon>
        <taxon>Pseudomonadati</taxon>
        <taxon>Pseudomonadota</taxon>
        <taxon>Gammaproteobacteria</taxon>
        <taxon>Pseudomonadales</taxon>
        <taxon>Marinobacteraceae</taxon>
        <taxon>Marinobacter</taxon>
    </lineage>
</organism>
<evidence type="ECO:0000256" key="13">
    <source>
        <dbReference type="ARBA" id="ARBA00023180"/>
    </source>
</evidence>
<evidence type="ECO:0000313" key="15">
    <source>
        <dbReference type="EMBL" id="MTI98611.1"/>
    </source>
</evidence>
<evidence type="ECO:0000256" key="4">
    <source>
        <dbReference type="ARBA" id="ARBA00022679"/>
    </source>
</evidence>
<name>A0A844I0R5_9GAMM</name>
<keyword evidence="4 15" id="KW-0808">Transferase</keyword>
<evidence type="ECO:0000256" key="2">
    <source>
        <dbReference type="ARBA" id="ARBA00004648"/>
    </source>
</evidence>
<dbReference type="GO" id="GO:0016020">
    <property type="term" value="C:membrane"/>
    <property type="evidence" value="ECO:0007669"/>
    <property type="project" value="InterPro"/>
</dbReference>
<proteinExistence type="predicted"/>
<dbReference type="GO" id="GO:0015012">
    <property type="term" value="P:heparan sulfate proteoglycan biosynthetic process"/>
    <property type="evidence" value="ECO:0007669"/>
    <property type="project" value="TreeGrafter"/>
</dbReference>
<keyword evidence="8" id="KW-0735">Signal-anchor</keyword>
<keyword evidence="12" id="KW-1015">Disulfide bond</keyword>
<comment type="caution">
    <text evidence="15">The sequence shown here is derived from an EMBL/GenBank/DDBJ whole genome shotgun (WGS) entry which is preliminary data.</text>
</comment>